<dbReference type="eggNOG" id="COG2963">
    <property type="taxonomic scope" value="Bacteria"/>
</dbReference>
<gene>
    <name evidence="1" type="ORF">HMPREF0080_00122</name>
</gene>
<dbReference type="EMBL" id="AGCJ01000004">
    <property type="protein sequence ID" value="EHM43808.1"/>
    <property type="molecule type" value="Genomic_DNA"/>
</dbReference>
<dbReference type="Pfam" id="PF13384">
    <property type="entry name" value="HTH_23"/>
    <property type="match status" value="1"/>
</dbReference>
<evidence type="ECO:0000313" key="2">
    <source>
        <dbReference type="Proteomes" id="UP000005481"/>
    </source>
</evidence>
<dbReference type="AlphaFoldDB" id="G9YER2"/>
<evidence type="ECO:0000313" key="1">
    <source>
        <dbReference type="EMBL" id="EHM43808.1"/>
    </source>
</evidence>
<protein>
    <recommendedName>
        <fullName evidence="3">Transposase</fullName>
    </recommendedName>
</protein>
<feature type="non-terminal residue" evidence="1">
    <location>
        <position position="109"/>
    </location>
</feature>
<reference evidence="1 2" key="1">
    <citation type="submission" date="2011-08" db="EMBL/GenBank/DDBJ databases">
        <authorList>
            <person name="Weinstock G."/>
            <person name="Sodergren E."/>
            <person name="Clifton S."/>
            <person name="Fulton L."/>
            <person name="Fulton B."/>
            <person name="Courtney L."/>
            <person name="Fronick C."/>
            <person name="Harrison M."/>
            <person name="Strong C."/>
            <person name="Farmer C."/>
            <person name="Delahaunty K."/>
            <person name="Markovic C."/>
            <person name="Hall O."/>
            <person name="Minx P."/>
            <person name="Tomlinson C."/>
            <person name="Mitreva M."/>
            <person name="Hou S."/>
            <person name="Chen J."/>
            <person name="Wollam A."/>
            <person name="Pepin K.H."/>
            <person name="Johnson M."/>
            <person name="Bhonagiri V."/>
            <person name="Zhang X."/>
            <person name="Suruliraj S."/>
            <person name="Warren W."/>
            <person name="Chinwalla A."/>
            <person name="Mardis E.R."/>
            <person name="Wilson R.K."/>
        </authorList>
    </citation>
    <scope>NUCLEOTIDE SEQUENCE [LARGE SCALE GENOMIC DNA]</scope>
    <source>
        <strain evidence="1 2">F0357</strain>
    </source>
</reference>
<dbReference type="InterPro" id="IPR009057">
    <property type="entry name" value="Homeodomain-like_sf"/>
</dbReference>
<comment type="caution">
    <text evidence="1">The sequence shown here is derived from an EMBL/GenBank/DDBJ whole genome shotgun (WGS) entry which is preliminary data.</text>
</comment>
<dbReference type="InterPro" id="IPR036388">
    <property type="entry name" value="WH-like_DNA-bd_sf"/>
</dbReference>
<organism evidence="1 2">
    <name type="scientific">Anaeroglobus geminatus F0357</name>
    <dbReference type="NCBI Taxonomy" id="861450"/>
    <lineage>
        <taxon>Bacteria</taxon>
        <taxon>Bacillati</taxon>
        <taxon>Bacillota</taxon>
        <taxon>Negativicutes</taxon>
        <taxon>Veillonellales</taxon>
        <taxon>Veillonellaceae</taxon>
        <taxon>Anaeroglobus</taxon>
    </lineage>
</organism>
<dbReference type="Gene3D" id="1.10.10.10">
    <property type="entry name" value="Winged helix-like DNA-binding domain superfamily/Winged helix DNA-binding domain"/>
    <property type="match status" value="1"/>
</dbReference>
<dbReference type="Proteomes" id="UP000005481">
    <property type="component" value="Unassembled WGS sequence"/>
</dbReference>
<proteinExistence type="predicted"/>
<evidence type="ECO:0008006" key="3">
    <source>
        <dbReference type="Google" id="ProtNLM"/>
    </source>
</evidence>
<sequence>MHVSEPQLYFFFNTQQWTAPQKLDTIFGGAVFMSKYSKAIKRQAILLHEQGWGYRSIAQKLSISKSTIKRWVFLGKHGISLDKKMTHNPFSARCKAHGIETRWENKLSF</sequence>
<accession>G9YER2</accession>
<dbReference type="SUPFAM" id="SSF46689">
    <property type="entry name" value="Homeodomain-like"/>
    <property type="match status" value="1"/>
</dbReference>
<dbReference type="HOGENOM" id="CLU_2459755_0_0_9"/>
<keyword evidence="2" id="KW-1185">Reference proteome</keyword>
<name>G9YER2_9FIRM</name>